<sequence length="74" mass="7959">PAGRHASSDTISAARAVRKLLLAHANRDIPDAYRAAVISRADKSHARHAPTRCPRSRPTADSAAPIRVKNVIID</sequence>
<comment type="caution">
    <text evidence="2">The sequence shown here is derived from an EMBL/GenBank/DDBJ whole genome shotgun (WGS) entry which is preliminary data.</text>
</comment>
<gene>
    <name evidence="2" type="ORF">PFISCL1PPCAC_25815</name>
</gene>
<feature type="non-terminal residue" evidence="2">
    <location>
        <position position="1"/>
    </location>
</feature>
<evidence type="ECO:0000313" key="3">
    <source>
        <dbReference type="Proteomes" id="UP001432322"/>
    </source>
</evidence>
<dbReference type="AlphaFoldDB" id="A0AAV5WT59"/>
<keyword evidence="3" id="KW-1185">Reference proteome</keyword>
<organism evidence="2 3">
    <name type="scientific">Pristionchus fissidentatus</name>
    <dbReference type="NCBI Taxonomy" id="1538716"/>
    <lineage>
        <taxon>Eukaryota</taxon>
        <taxon>Metazoa</taxon>
        <taxon>Ecdysozoa</taxon>
        <taxon>Nematoda</taxon>
        <taxon>Chromadorea</taxon>
        <taxon>Rhabditida</taxon>
        <taxon>Rhabditina</taxon>
        <taxon>Diplogasteromorpha</taxon>
        <taxon>Diplogasteroidea</taxon>
        <taxon>Neodiplogasteridae</taxon>
        <taxon>Pristionchus</taxon>
    </lineage>
</organism>
<accession>A0AAV5WT59</accession>
<dbReference type="EMBL" id="BTSY01000006">
    <property type="protein sequence ID" value="GMT34518.1"/>
    <property type="molecule type" value="Genomic_DNA"/>
</dbReference>
<dbReference type="Proteomes" id="UP001432322">
    <property type="component" value="Unassembled WGS sequence"/>
</dbReference>
<evidence type="ECO:0000313" key="2">
    <source>
        <dbReference type="EMBL" id="GMT34518.1"/>
    </source>
</evidence>
<protein>
    <submittedName>
        <fullName evidence="2">Uncharacterized protein</fullName>
    </submittedName>
</protein>
<feature type="region of interest" description="Disordered" evidence="1">
    <location>
        <begin position="42"/>
        <end position="65"/>
    </location>
</feature>
<name>A0AAV5WT59_9BILA</name>
<reference evidence="2" key="1">
    <citation type="submission" date="2023-10" db="EMBL/GenBank/DDBJ databases">
        <title>Genome assembly of Pristionchus species.</title>
        <authorList>
            <person name="Yoshida K."/>
            <person name="Sommer R.J."/>
        </authorList>
    </citation>
    <scope>NUCLEOTIDE SEQUENCE</scope>
    <source>
        <strain evidence="2">RS5133</strain>
    </source>
</reference>
<proteinExistence type="predicted"/>
<evidence type="ECO:0000256" key="1">
    <source>
        <dbReference type="SAM" id="MobiDB-lite"/>
    </source>
</evidence>